<feature type="domain" description="DUF6818" evidence="2">
    <location>
        <begin position="204"/>
        <end position="246"/>
    </location>
</feature>
<dbReference type="Proteomes" id="UP000812287">
    <property type="component" value="Unassembled WGS sequence"/>
</dbReference>
<evidence type="ECO:0000259" key="2">
    <source>
        <dbReference type="Pfam" id="PF20681"/>
    </source>
</evidence>
<name>A0A9P8ANG1_9AGAR</name>
<feature type="region of interest" description="Disordered" evidence="1">
    <location>
        <begin position="75"/>
        <end position="224"/>
    </location>
</feature>
<gene>
    <name evidence="3" type="ORF">BT62DRAFT_1079753</name>
</gene>
<dbReference type="AlphaFoldDB" id="A0A9P8ANG1"/>
<protein>
    <recommendedName>
        <fullName evidence="2">DUF6818 domain-containing protein</fullName>
    </recommendedName>
</protein>
<dbReference type="GeneID" id="66101816"/>
<dbReference type="EMBL" id="MU250556">
    <property type="protein sequence ID" value="KAG7441799.1"/>
    <property type="molecule type" value="Genomic_DNA"/>
</dbReference>
<sequence length="374" mass="40920">MSGPNGSRSLSRTEHHRDKFGTDFVRYTPDGPWIMLGPPNTSSVQLPSAYGASLPPDSRLPSFRDMFSTVDLSFPGANGQVRDPHDLRNPSGLQGHVSDKLTQVPTPLAMRSHGNMDPSQVRLPDDNENDFPPAHVLLKNMAEPASRVAGCRHSDSKGKGKRRSASSPIPSSLKLPPKRHKVSAVESSASTLQKKRGRKEGSAKYKQLLKTSKPTGDAECPPHVERAHEIEYLINGKTGSRELEDEDIIDDAATDDSSQGDDSEVENLPPPTKLPATTQSHPAQGPVTRRPPSDRLSTNIPRQHRSNPQDILQSISSILSPEAQIARSEALSARSVQTTQIFTLTAQICDLQSRVDRLQSELTTSERARHDAER</sequence>
<feature type="compositionally biased region" description="Low complexity" evidence="1">
    <location>
        <begin position="165"/>
        <end position="175"/>
    </location>
</feature>
<feature type="compositionally biased region" description="Polar residues" evidence="1">
    <location>
        <begin position="295"/>
        <end position="309"/>
    </location>
</feature>
<proteinExistence type="predicted"/>
<evidence type="ECO:0000256" key="1">
    <source>
        <dbReference type="SAM" id="MobiDB-lite"/>
    </source>
</evidence>
<dbReference type="Pfam" id="PF20681">
    <property type="entry name" value="DUF6818"/>
    <property type="match status" value="1"/>
</dbReference>
<keyword evidence="4" id="KW-1185">Reference proteome</keyword>
<reference evidence="3" key="1">
    <citation type="submission" date="2020-11" db="EMBL/GenBank/DDBJ databases">
        <title>Adaptations for nitrogen fixation in a non-lichenized fungal sporocarp promotes dispersal by wood-feeding termites.</title>
        <authorList>
            <consortium name="DOE Joint Genome Institute"/>
            <person name="Koch R.A."/>
            <person name="Yoon G."/>
            <person name="Arayal U."/>
            <person name="Lail K."/>
            <person name="Amirebrahimi M."/>
            <person name="Labutti K."/>
            <person name="Lipzen A."/>
            <person name="Riley R."/>
            <person name="Barry K."/>
            <person name="Henrissat B."/>
            <person name="Grigoriev I.V."/>
            <person name="Herr J.R."/>
            <person name="Aime M.C."/>
        </authorList>
    </citation>
    <scope>NUCLEOTIDE SEQUENCE</scope>
    <source>
        <strain evidence="3">MCA 3950</strain>
    </source>
</reference>
<feature type="compositionally biased region" description="Acidic residues" evidence="1">
    <location>
        <begin position="252"/>
        <end position="265"/>
    </location>
</feature>
<dbReference type="OrthoDB" id="99432at2759"/>
<feature type="region of interest" description="Disordered" evidence="1">
    <location>
        <begin position="252"/>
        <end position="309"/>
    </location>
</feature>
<feature type="region of interest" description="Disordered" evidence="1">
    <location>
        <begin position="1"/>
        <end position="23"/>
    </location>
</feature>
<feature type="compositionally biased region" description="Basic and acidic residues" evidence="1">
    <location>
        <begin position="11"/>
        <end position="21"/>
    </location>
</feature>
<evidence type="ECO:0000313" key="4">
    <source>
        <dbReference type="Proteomes" id="UP000812287"/>
    </source>
</evidence>
<accession>A0A9P8ANG1</accession>
<comment type="caution">
    <text evidence="3">The sequence shown here is derived from an EMBL/GenBank/DDBJ whole genome shotgun (WGS) entry which is preliminary data.</text>
</comment>
<organism evidence="3 4">
    <name type="scientific">Guyanagaster necrorhizus</name>
    <dbReference type="NCBI Taxonomy" id="856835"/>
    <lineage>
        <taxon>Eukaryota</taxon>
        <taxon>Fungi</taxon>
        <taxon>Dikarya</taxon>
        <taxon>Basidiomycota</taxon>
        <taxon>Agaricomycotina</taxon>
        <taxon>Agaricomycetes</taxon>
        <taxon>Agaricomycetidae</taxon>
        <taxon>Agaricales</taxon>
        <taxon>Marasmiineae</taxon>
        <taxon>Physalacriaceae</taxon>
        <taxon>Guyanagaster</taxon>
    </lineage>
</organism>
<dbReference type="RefSeq" id="XP_043035299.1">
    <property type="nucleotide sequence ID" value="XM_043179522.1"/>
</dbReference>
<dbReference type="InterPro" id="IPR049203">
    <property type="entry name" value="DUF6818"/>
</dbReference>
<feature type="compositionally biased region" description="Polar residues" evidence="1">
    <location>
        <begin position="1"/>
        <end position="10"/>
    </location>
</feature>
<evidence type="ECO:0000313" key="3">
    <source>
        <dbReference type="EMBL" id="KAG7441799.1"/>
    </source>
</evidence>